<comment type="caution">
    <text evidence="2">The sequence shown here is derived from an EMBL/GenBank/DDBJ whole genome shotgun (WGS) entry which is preliminary data.</text>
</comment>
<organism evidence="2 3">
    <name type="scientific">Sphingobium yanoikuyae</name>
    <name type="common">Sphingomonas yanoikuyae</name>
    <dbReference type="NCBI Taxonomy" id="13690"/>
    <lineage>
        <taxon>Bacteria</taxon>
        <taxon>Pseudomonadati</taxon>
        <taxon>Pseudomonadota</taxon>
        <taxon>Alphaproteobacteria</taxon>
        <taxon>Sphingomonadales</taxon>
        <taxon>Sphingomonadaceae</taxon>
        <taxon>Sphingobium</taxon>
    </lineage>
</organism>
<evidence type="ECO:0000313" key="2">
    <source>
        <dbReference type="EMBL" id="KEZ17356.1"/>
    </source>
</evidence>
<dbReference type="Proteomes" id="UP000028534">
    <property type="component" value="Unassembled WGS sequence"/>
</dbReference>
<gene>
    <name evidence="2" type="ORF">CP98_03562</name>
</gene>
<proteinExistence type="predicted"/>
<dbReference type="PATRIC" id="fig|13690.10.peg.3648"/>
<name>A0A084EHB4_SPHYA</name>
<sequence length="37" mass="4020">MRIVLLLIDAVPDAGVSPSGRPLLRPSPARHSLRSDR</sequence>
<evidence type="ECO:0000256" key="1">
    <source>
        <dbReference type="SAM" id="MobiDB-lite"/>
    </source>
</evidence>
<reference evidence="2 3" key="1">
    <citation type="submission" date="2014-03" db="EMBL/GenBank/DDBJ databases">
        <title>Genome sequence of Sphingobium yanoikuyae B1.</title>
        <authorList>
            <person name="Gan H.M."/>
            <person name="Gan H.Y."/>
            <person name="Savka M.A."/>
        </authorList>
    </citation>
    <scope>NUCLEOTIDE SEQUENCE [LARGE SCALE GENOMIC DNA]</scope>
    <source>
        <strain evidence="2 3">B1</strain>
    </source>
</reference>
<dbReference type="EMBL" id="JGVR01000023">
    <property type="protein sequence ID" value="KEZ17356.1"/>
    <property type="molecule type" value="Genomic_DNA"/>
</dbReference>
<evidence type="ECO:0000313" key="3">
    <source>
        <dbReference type="Proteomes" id="UP000028534"/>
    </source>
</evidence>
<feature type="region of interest" description="Disordered" evidence="1">
    <location>
        <begin position="15"/>
        <end position="37"/>
    </location>
</feature>
<accession>A0A084EHB4</accession>
<feature type="compositionally biased region" description="Low complexity" evidence="1">
    <location>
        <begin position="17"/>
        <end position="27"/>
    </location>
</feature>
<dbReference type="AlphaFoldDB" id="A0A084EHB4"/>
<protein>
    <submittedName>
        <fullName evidence="2">Uncharacterized protein</fullName>
    </submittedName>
</protein>